<protein>
    <submittedName>
        <fullName evidence="1">Uncharacterized protein</fullName>
    </submittedName>
</protein>
<accession>A0A2P5CPG4</accession>
<evidence type="ECO:0000313" key="1">
    <source>
        <dbReference type="EMBL" id="PON62923.1"/>
    </source>
</evidence>
<name>A0A2P5CPG4_PARAD</name>
<dbReference type="EMBL" id="JXTB01000109">
    <property type="protein sequence ID" value="PON62923.1"/>
    <property type="molecule type" value="Genomic_DNA"/>
</dbReference>
<gene>
    <name evidence="1" type="ORF">PanWU01x14_135990</name>
</gene>
<evidence type="ECO:0000313" key="2">
    <source>
        <dbReference type="Proteomes" id="UP000237105"/>
    </source>
</evidence>
<dbReference type="AlphaFoldDB" id="A0A2P5CPG4"/>
<sequence>ASLELYITSNDRLVLNGNWMLLLLCLHVVKMVKNEEIWSSTISDASWCSAKKPTQ</sequence>
<feature type="non-terminal residue" evidence="1">
    <location>
        <position position="1"/>
    </location>
</feature>
<proteinExistence type="predicted"/>
<organism evidence="1 2">
    <name type="scientific">Parasponia andersonii</name>
    <name type="common">Sponia andersonii</name>
    <dbReference type="NCBI Taxonomy" id="3476"/>
    <lineage>
        <taxon>Eukaryota</taxon>
        <taxon>Viridiplantae</taxon>
        <taxon>Streptophyta</taxon>
        <taxon>Embryophyta</taxon>
        <taxon>Tracheophyta</taxon>
        <taxon>Spermatophyta</taxon>
        <taxon>Magnoliopsida</taxon>
        <taxon>eudicotyledons</taxon>
        <taxon>Gunneridae</taxon>
        <taxon>Pentapetalae</taxon>
        <taxon>rosids</taxon>
        <taxon>fabids</taxon>
        <taxon>Rosales</taxon>
        <taxon>Cannabaceae</taxon>
        <taxon>Parasponia</taxon>
    </lineage>
</organism>
<dbReference type="Proteomes" id="UP000237105">
    <property type="component" value="Unassembled WGS sequence"/>
</dbReference>
<reference evidence="2" key="1">
    <citation type="submission" date="2016-06" db="EMBL/GenBank/DDBJ databases">
        <title>Parallel loss of symbiosis genes in relatives of nitrogen-fixing non-legume Parasponia.</title>
        <authorList>
            <person name="Van Velzen R."/>
            <person name="Holmer R."/>
            <person name="Bu F."/>
            <person name="Rutten L."/>
            <person name="Van Zeijl A."/>
            <person name="Liu W."/>
            <person name="Santuari L."/>
            <person name="Cao Q."/>
            <person name="Sharma T."/>
            <person name="Shen D."/>
            <person name="Roswanjaya Y."/>
            <person name="Wardhani T."/>
            <person name="Kalhor M.S."/>
            <person name="Jansen J."/>
            <person name="Van den Hoogen J."/>
            <person name="Gungor B."/>
            <person name="Hartog M."/>
            <person name="Hontelez J."/>
            <person name="Verver J."/>
            <person name="Yang W.-C."/>
            <person name="Schijlen E."/>
            <person name="Repin R."/>
            <person name="Schilthuizen M."/>
            <person name="Schranz E."/>
            <person name="Heidstra R."/>
            <person name="Miyata K."/>
            <person name="Fedorova E."/>
            <person name="Kohlen W."/>
            <person name="Bisseling T."/>
            <person name="Smit S."/>
            <person name="Geurts R."/>
        </authorList>
    </citation>
    <scope>NUCLEOTIDE SEQUENCE [LARGE SCALE GENOMIC DNA]</scope>
    <source>
        <strain evidence="2">cv. WU1-14</strain>
    </source>
</reference>
<comment type="caution">
    <text evidence="1">The sequence shown here is derived from an EMBL/GenBank/DDBJ whole genome shotgun (WGS) entry which is preliminary data.</text>
</comment>
<keyword evidence="2" id="KW-1185">Reference proteome</keyword>